<dbReference type="EnsemblPlants" id="KQJ96995">
    <property type="protein sequence ID" value="KQJ96995"/>
    <property type="gene ID" value="BRADI_3g28200v3"/>
</dbReference>
<dbReference type="SMART" id="SM00667">
    <property type="entry name" value="LisH"/>
    <property type="match status" value="1"/>
</dbReference>
<accession>I1I4I5</accession>
<feature type="repeat" description="WD" evidence="3">
    <location>
        <begin position="492"/>
        <end position="524"/>
    </location>
</feature>
<dbReference type="Gramene" id="KQJ96995">
    <property type="protein sequence ID" value="KQJ96995"/>
    <property type="gene ID" value="BRADI_3g28200v3"/>
</dbReference>
<evidence type="ECO:0008006" key="7">
    <source>
        <dbReference type="Google" id="ProtNLM"/>
    </source>
</evidence>
<dbReference type="InterPro" id="IPR015943">
    <property type="entry name" value="WD40/YVTN_repeat-like_dom_sf"/>
</dbReference>
<keyword evidence="6" id="KW-1185">Reference proteome</keyword>
<feature type="repeat" description="WD" evidence="3">
    <location>
        <begin position="275"/>
        <end position="316"/>
    </location>
</feature>
<evidence type="ECO:0000256" key="3">
    <source>
        <dbReference type="PROSITE-ProRule" id="PRU00221"/>
    </source>
</evidence>
<evidence type="ECO:0000313" key="6">
    <source>
        <dbReference type="Proteomes" id="UP000008810"/>
    </source>
</evidence>
<sequence>MDLPESSVSHAAAQTEPTTRRLGARGLVDREEFVRLIAQSLYSLGYRKTAATLEAESGVPLYPPEHDRLLFDVMSGRWDACTAVIDSLAGISDRNRAVAEFLVWRGHFLELLGIGDDGVRLATEVLWRRIAPLGIDRRCVHWLARAIVSCEGAVAPDAVAEWRIGLFLDLVEALPPWLRVPSGRLEHLVETAVIQQVASCIFHNLPDEVTLFEDHKCLEEQIPSECAQILCAHKNEVWFVRFSNDGNYLASSSSDCTAIIWKVEEDDTLTKKYCLEGHKKPISFVVWSPNDRMLLTCGNGESLKLWNVKTGECCHKFGASVDRIIASCAWFPNSEKIVCASSEPESSPNVIFTCDLEGQELEVWAGERIPKVSDLAVTPDGQHLICVCPNEIWIRELRKGREWKIPEREMISSLCVSGDGQSMIVNLNSQEIHLWKTNGSSSVPDKFKGHKQGKFVIRSCFGGSDSLFIASGSEDSQVYIWKRCMEMPIKVLHGHSMTVNCVSWNPTRPQMLASASDDCTVRIWLAHKAHNLT</sequence>
<name>I1I4I5_BRADI</name>
<evidence type="ECO:0000256" key="2">
    <source>
        <dbReference type="ARBA" id="ARBA00022737"/>
    </source>
</evidence>
<evidence type="ECO:0000313" key="4">
    <source>
        <dbReference type="EMBL" id="KQJ96995.1"/>
    </source>
</evidence>
<dbReference type="EMBL" id="CM000882">
    <property type="protein sequence ID" value="KQJ96995.1"/>
    <property type="molecule type" value="Genomic_DNA"/>
</dbReference>
<dbReference type="RefSeq" id="XP_003574020.1">
    <property type="nucleotide sequence ID" value="XM_003573972.4"/>
</dbReference>
<organism evidence="4">
    <name type="scientific">Brachypodium distachyon</name>
    <name type="common">Purple false brome</name>
    <name type="synonym">Trachynia distachya</name>
    <dbReference type="NCBI Taxonomy" id="15368"/>
    <lineage>
        <taxon>Eukaryota</taxon>
        <taxon>Viridiplantae</taxon>
        <taxon>Streptophyta</taxon>
        <taxon>Embryophyta</taxon>
        <taxon>Tracheophyta</taxon>
        <taxon>Spermatophyta</taxon>
        <taxon>Magnoliopsida</taxon>
        <taxon>Liliopsida</taxon>
        <taxon>Poales</taxon>
        <taxon>Poaceae</taxon>
        <taxon>BOP clade</taxon>
        <taxon>Pooideae</taxon>
        <taxon>Stipodae</taxon>
        <taxon>Brachypodieae</taxon>
        <taxon>Brachypodium</taxon>
    </lineage>
</organism>
<dbReference type="SUPFAM" id="SSF50978">
    <property type="entry name" value="WD40 repeat-like"/>
    <property type="match status" value="1"/>
</dbReference>
<dbReference type="AlphaFoldDB" id="I1I4I5"/>
<reference evidence="4 5" key="1">
    <citation type="journal article" date="2010" name="Nature">
        <title>Genome sequencing and analysis of the model grass Brachypodium distachyon.</title>
        <authorList>
            <consortium name="International Brachypodium Initiative"/>
        </authorList>
    </citation>
    <scope>NUCLEOTIDE SEQUENCE [LARGE SCALE GENOMIC DNA]</scope>
    <source>
        <strain evidence="4 5">Bd21</strain>
    </source>
</reference>
<dbReference type="GeneID" id="100828210"/>
<dbReference type="OrthoDB" id="972532at2759"/>
<dbReference type="PANTHER" id="PTHR22838:SF23">
    <property type="entry name" value="WD REPEAT-CONTAINING PROTEIN WDS HOMOLOG"/>
    <property type="match status" value="1"/>
</dbReference>
<evidence type="ECO:0000256" key="1">
    <source>
        <dbReference type="ARBA" id="ARBA00022574"/>
    </source>
</evidence>
<dbReference type="Pfam" id="PF00400">
    <property type="entry name" value="WD40"/>
    <property type="match status" value="4"/>
</dbReference>
<dbReference type="PROSITE" id="PS50082">
    <property type="entry name" value="WD_REPEATS_2"/>
    <property type="match status" value="3"/>
</dbReference>
<keyword evidence="2" id="KW-0677">Repeat</keyword>
<keyword evidence="1 3" id="KW-0853">WD repeat</keyword>
<proteinExistence type="predicted"/>
<dbReference type="InterPro" id="IPR006594">
    <property type="entry name" value="LisH"/>
</dbReference>
<reference evidence="4" key="2">
    <citation type="submission" date="2017-06" db="EMBL/GenBank/DDBJ databases">
        <title>WGS assembly of Brachypodium distachyon.</title>
        <authorList>
            <consortium name="The International Brachypodium Initiative"/>
            <person name="Lucas S."/>
            <person name="Harmon-Smith M."/>
            <person name="Lail K."/>
            <person name="Tice H."/>
            <person name="Grimwood J."/>
            <person name="Bruce D."/>
            <person name="Barry K."/>
            <person name="Shu S."/>
            <person name="Lindquist E."/>
            <person name="Wang M."/>
            <person name="Pitluck S."/>
            <person name="Vogel J.P."/>
            <person name="Garvin D.F."/>
            <person name="Mockler T.C."/>
            <person name="Schmutz J."/>
            <person name="Rokhsar D."/>
            <person name="Bevan M.W."/>
        </authorList>
    </citation>
    <scope>NUCLEOTIDE SEQUENCE</scope>
    <source>
        <strain evidence="4">Bd21</strain>
    </source>
</reference>
<dbReference type="CDD" id="cd00200">
    <property type="entry name" value="WD40"/>
    <property type="match status" value="1"/>
</dbReference>
<dbReference type="InterPro" id="IPR001680">
    <property type="entry name" value="WD40_rpt"/>
</dbReference>
<dbReference type="Proteomes" id="UP000008810">
    <property type="component" value="Chromosome 3"/>
</dbReference>
<dbReference type="PROSITE" id="PS50294">
    <property type="entry name" value="WD_REPEATS_REGION"/>
    <property type="match status" value="3"/>
</dbReference>
<dbReference type="PANTHER" id="PTHR22838">
    <property type="entry name" value="WD REPEAT PROTEIN 26-RELATED"/>
    <property type="match status" value="1"/>
</dbReference>
<reference evidence="5" key="3">
    <citation type="submission" date="2018-08" db="UniProtKB">
        <authorList>
            <consortium name="EnsemblPlants"/>
        </authorList>
    </citation>
    <scope>IDENTIFICATION</scope>
    <source>
        <strain evidence="5">cv. Bd21</strain>
    </source>
</reference>
<dbReference type="Pfam" id="PF23627">
    <property type="entry name" value="LisH_WDR26"/>
    <property type="match status" value="1"/>
</dbReference>
<dbReference type="Gene3D" id="2.130.10.10">
    <property type="entry name" value="YVTN repeat-like/Quinoprotein amine dehydrogenase"/>
    <property type="match status" value="2"/>
</dbReference>
<dbReference type="STRING" id="15368.I1I4I5"/>
<dbReference type="PROSITE" id="PS50896">
    <property type="entry name" value="LISH"/>
    <property type="match status" value="1"/>
</dbReference>
<dbReference type="SMART" id="SM00320">
    <property type="entry name" value="WD40"/>
    <property type="match status" value="6"/>
</dbReference>
<feature type="repeat" description="WD" evidence="3">
    <location>
        <begin position="230"/>
        <end position="271"/>
    </location>
</feature>
<evidence type="ECO:0000313" key="5">
    <source>
        <dbReference type="EnsemblPlants" id="KQJ96995"/>
    </source>
</evidence>
<dbReference type="InterPro" id="IPR036322">
    <property type="entry name" value="WD40_repeat_dom_sf"/>
</dbReference>
<gene>
    <name evidence="5" type="primary">LOC100828210</name>
    <name evidence="4" type="ORF">BRADI_3g28200v3</name>
</gene>
<protein>
    <recommendedName>
        <fullName evidence="7">CTLH domain-containing protein</fullName>
    </recommendedName>
</protein>
<dbReference type="HOGENOM" id="CLU_000288_57_25_1"/>
<dbReference type="InterPro" id="IPR051350">
    <property type="entry name" value="WD_repeat-ST_regulator"/>
</dbReference>
<dbReference type="eggNOG" id="KOG0293">
    <property type="taxonomic scope" value="Eukaryota"/>
</dbReference>
<dbReference type="KEGG" id="bdi:100828210"/>
<dbReference type="OMA" id="YEDHCCS"/>